<dbReference type="GO" id="GO:0004553">
    <property type="term" value="F:hydrolase activity, hydrolyzing O-glycosyl compounds"/>
    <property type="evidence" value="ECO:0007669"/>
    <property type="project" value="InterPro"/>
</dbReference>
<evidence type="ECO:0000256" key="2">
    <source>
        <dbReference type="ARBA" id="ARBA00023295"/>
    </source>
</evidence>
<dbReference type="EMBL" id="JAHRHJ020000005">
    <property type="protein sequence ID" value="KAH9316069.1"/>
    <property type="molecule type" value="Genomic_DNA"/>
</dbReference>
<keyword evidence="1" id="KW-0378">Hydrolase</keyword>
<dbReference type="Proteomes" id="UP000824469">
    <property type="component" value="Unassembled WGS sequence"/>
</dbReference>
<comment type="caution">
    <text evidence="4">The sequence shown here is derived from an EMBL/GenBank/DDBJ whole genome shotgun (WGS) entry which is preliminary data.</text>
</comment>
<dbReference type="PRINTS" id="PR00742">
    <property type="entry name" value="GLHYDRLASE35"/>
</dbReference>
<keyword evidence="5" id="KW-1185">Reference proteome</keyword>
<feature type="domain" description="Beta-galactosidase galactose-binding" evidence="3">
    <location>
        <begin position="106"/>
        <end position="147"/>
    </location>
</feature>
<gene>
    <name evidence="4" type="ORF">KI387_024696</name>
</gene>
<evidence type="ECO:0000259" key="3">
    <source>
        <dbReference type="Pfam" id="PF21467"/>
    </source>
</evidence>
<dbReference type="Pfam" id="PF21467">
    <property type="entry name" value="BetaGal_gal-bd"/>
    <property type="match status" value="1"/>
</dbReference>
<proteinExistence type="predicted"/>
<evidence type="ECO:0000313" key="4">
    <source>
        <dbReference type="EMBL" id="KAH9316069.1"/>
    </source>
</evidence>
<dbReference type="InterPro" id="IPR048913">
    <property type="entry name" value="BetaGal_gal-bd"/>
</dbReference>
<feature type="non-terminal residue" evidence="4">
    <location>
        <position position="1"/>
    </location>
</feature>
<dbReference type="SUPFAM" id="SSF49785">
    <property type="entry name" value="Galactose-binding domain-like"/>
    <property type="match status" value="1"/>
</dbReference>
<sequence length="181" mass="19877">TQTGSYNITSFTMNLPITLKVGTNEIALLSVTVGWQNYGPFFDTWEAGINGPVMILGLKNGTKELSFQKWYYQIGLKGEQQSLYSDAGTNAVQWDSGINPPNQTALMWYKTEFNAPKGDNVVALDLSTMSKGQAWVNGHHIGRYFPSFTAPTDGCSDSCDYRGTYSPANCATNCGKASQEW</sequence>
<organism evidence="4 5">
    <name type="scientific">Taxus chinensis</name>
    <name type="common">Chinese yew</name>
    <name type="synonym">Taxus wallichiana var. chinensis</name>
    <dbReference type="NCBI Taxonomy" id="29808"/>
    <lineage>
        <taxon>Eukaryota</taxon>
        <taxon>Viridiplantae</taxon>
        <taxon>Streptophyta</taxon>
        <taxon>Embryophyta</taxon>
        <taxon>Tracheophyta</taxon>
        <taxon>Spermatophyta</taxon>
        <taxon>Pinopsida</taxon>
        <taxon>Pinidae</taxon>
        <taxon>Conifers II</taxon>
        <taxon>Cupressales</taxon>
        <taxon>Taxaceae</taxon>
        <taxon>Taxus</taxon>
    </lineage>
</organism>
<evidence type="ECO:0000313" key="5">
    <source>
        <dbReference type="Proteomes" id="UP000824469"/>
    </source>
</evidence>
<dbReference type="GO" id="GO:0005975">
    <property type="term" value="P:carbohydrate metabolic process"/>
    <property type="evidence" value="ECO:0007669"/>
    <property type="project" value="InterPro"/>
</dbReference>
<evidence type="ECO:0000256" key="1">
    <source>
        <dbReference type="ARBA" id="ARBA00022801"/>
    </source>
</evidence>
<dbReference type="InterPro" id="IPR001944">
    <property type="entry name" value="Glycoside_Hdrlase_35"/>
</dbReference>
<dbReference type="InterPro" id="IPR008979">
    <property type="entry name" value="Galactose-bd-like_sf"/>
</dbReference>
<name>A0AA38L8R7_TAXCH</name>
<dbReference type="AlphaFoldDB" id="A0AA38L8R7"/>
<reference evidence="4 5" key="1">
    <citation type="journal article" date="2021" name="Nat. Plants">
        <title>The Taxus genome provides insights into paclitaxel biosynthesis.</title>
        <authorList>
            <person name="Xiong X."/>
            <person name="Gou J."/>
            <person name="Liao Q."/>
            <person name="Li Y."/>
            <person name="Zhou Q."/>
            <person name="Bi G."/>
            <person name="Li C."/>
            <person name="Du R."/>
            <person name="Wang X."/>
            <person name="Sun T."/>
            <person name="Guo L."/>
            <person name="Liang H."/>
            <person name="Lu P."/>
            <person name="Wu Y."/>
            <person name="Zhang Z."/>
            <person name="Ro D.K."/>
            <person name="Shang Y."/>
            <person name="Huang S."/>
            <person name="Yan J."/>
        </authorList>
    </citation>
    <scope>NUCLEOTIDE SEQUENCE [LARGE SCALE GENOMIC DNA]</scope>
    <source>
        <strain evidence="4">Ta-2019</strain>
    </source>
</reference>
<dbReference type="Gene3D" id="2.60.120.260">
    <property type="entry name" value="Galactose-binding domain-like"/>
    <property type="match status" value="1"/>
</dbReference>
<keyword evidence="2" id="KW-0326">Glycosidase</keyword>
<dbReference type="PANTHER" id="PTHR23421">
    <property type="entry name" value="BETA-GALACTOSIDASE RELATED"/>
    <property type="match status" value="1"/>
</dbReference>
<dbReference type="OMA" id="LANVGMH"/>
<protein>
    <recommendedName>
        <fullName evidence="3">Beta-galactosidase galactose-binding domain-containing protein</fullName>
    </recommendedName>
</protein>
<accession>A0AA38L8R7</accession>